<evidence type="ECO:0000256" key="11">
    <source>
        <dbReference type="ARBA" id="ARBA00049760"/>
    </source>
</evidence>
<dbReference type="GO" id="GO:0036158">
    <property type="term" value="P:outer dynein arm assembly"/>
    <property type="evidence" value="ECO:0007669"/>
    <property type="project" value="TreeGrafter"/>
</dbReference>
<keyword evidence="4" id="KW-0493">Microtubule</keyword>
<accession>A0A8C4Q6X2</accession>
<dbReference type="FunFam" id="3.80.10.10:FF:000049">
    <property type="entry name" value="Dynein light chain 1"/>
    <property type="match status" value="1"/>
</dbReference>
<dbReference type="OMA" id="NCERISM"/>
<dbReference type="GO" id="GO:0005874">
    <property type="term" value="C:microtubule"/>
    <property type="evidence" value="ECO:0007669"/>
    <property type="project" value="UniProtKB-KW"/>
</dbReference>
<dbReference type="SUPFAM" id="SSF52058">
    <property type="entry name" value="L domain-like"/>
    <property type="match status" value="1"/>
</dbReference>
<keyword evidence="2" id="KW-0963">Cytoplasm</keyword>
<dbReference type="Proteomes" id="UP000694388">
    <property type="component" value="Unplaced"/>
</dbReference>
<keyword evidence="7" id="KW-0505">Motor protein</keyword>
<protein>
    <recommendedName>
        <fullName evidence="11">Dynein axonemal light chain 1</fullName>
    </recommendedName>
</protein>
<evidence type="ECO:0000259" key="12">
    <source>
        <dbReference type="Pfam" id="PF24048"/>
    </source>
</evidence>
<keyword evidence="3" id="KW-0433">Leucine-rich repeat</keyword>
<evidence type="ECO:0000313" key="13">
    <source>
        <dbReference type="Ensembl" id="ENSEBUP00000010891.1"/>
    </source>
</evidence>
<evidence type="ECO:0000256" key="1">
    <source>
        <dbReference type="ARBA" id="ARBA00004430"/>
    </source>
</evidence>
<keyword evidence="9" id="KW-0966">Cell projection</keyword>
<dbReference type="InterPro" id="IPR025875">
    <property type="entry name" value="Leu-rich_rpt_4"/>
</dbReference>
<dbReference type="PANTHER" id="PTHR15454:SF73">
    <property type="entry name" value="DYNEIN AXONEMAL LIGHT CHAIN 1"/>
    <property type="match status" value="1"/>
</dbReference>
<dbReference type="GO" id="GO:0005930">
    <property type="term" value="C:axoneme"/>
    <property type="evidence" value="ECO:0007669"/>
    <property type="project" value="UniProtKB-SubCell"/>
</dbReference>
<proteinExistence type="inferred from homology"/>
<evidence type="ECO:0000256" key="9">
    <source>
        <dbReference type="ARBA" id="ARBA00023273"/>
    </source>
</evidence>
<evidence type="ECO:0000256" key="10">
    <source>
        <dbReference type="ARBA" id="ARBA00049659"/>
    </source>
</evidence>
<evidence type="ECO:0000256" key="3">
    <source>
        <dbReference type="ARBA" id="ARBA00022614"/>
    </source>
</evidence>
<keyword evidence="5" id="KW-0677">Repeat</keyword>
<reference evidence="13" key="1">
    <citation type="submission" date="2025-08" db="UniProtKB">
        <authorList>
            <consortium name="Ensembl"/>
        </authorList>
    </citation>
    <scope>IDENTIFICATION</scope>
</reference>
<evidence type="ECO:0000256" key="2">
    <source>
        <dbReference type="ARBA" id="ARBA00022490"/>
    </source>
</evidence>
<dbReference type="Pfam" id="PF12799">
    <property type="entry name" value="LRR_4"/>
    <property type="match status" value="1"/>
</dbReference>
<comment type="subcellular location">
    <subcellularLocation>
        <location evidence="1">Cytoplasm</location>
        <location evidence="1">Cytoskeleton</location>
        <location evidence="1">Cilium axoneme</location>
    </subcellularLocation>
</comment>
<evidence type="ECO:0000256" key="8">
    <source>
        <dbReference type="ARBA" id="ARBA00023212"/>
    </source>
</evidence>
<dbReference type="GO" id="GO:0030286">
    <property type="term" value="C:dynein complex"/>
    <property type="evidence" value="ECO:0007669"/>
    <property type="project" value="UniProtKB-KW"/>
</dbReference>
<dbReference type="PROSITE" id="PS51450">
    <property type="entry name" value="LRR"/>
    <property type="match status" value="3"/>
</dbReference>
<keyword evidence="14" id="KW-1185">Reference proteome</keyword>
<sequence>MSTEGDVIHLLFTQGKVEAQETTVKQALAKWETLHKQKASEALEVNIYGQTPFIKKMDTSLSTLQKCEKLSLSTNQIKNIANLQGLKNLKILSLGRNLIVSLNGLAPVADTLEQLWISYNAIMKLTGIGVLKNLKVLYMCHNKVKDWVEFDKLSSLPLLEELLFHGNPLEKTMDKETYRSEAAKKLPRLRKLDGLPIIADDDGSNM</sequence>
<dbReference type="Ensembl" id="ENSEBUT00000011447.1">
    <property type="protein sequence ID" value="ENSEBUP00000010891.1"/>
    <property type="gene ID" value="ENSEBUG00000007004.1"/>
</dbReference>
<reference evidence="13" key="2">
    <citation type="submission" date="2025-09" db="UniProtKB">
        <authorList>
            <consortium name="Ensembl"/>
        </authorList>
    </citation>
    <scope>IDENTIFICATION</scope>
</reference>
<dbReference type="SMART" id="SM00365">
    <property type="entry name" value="LRR_SD22"/>
    <property type="match status" value="4"/>
</dbReference>
<keyword evidence="8" id="KW-0206">Cytoskeleton</keyword>
<dbReference type="AlphaFoldDB" id="A0A8C4Q6X2"/>
<keyword evidence="6" id="KW-0243">Dynein</keyword>
<dbReference type="GeneTree" id="ENSGT00390000016904"/>
<dbReference type="GO" id="GO:0043014">
    <property type="term" value="F:alpha-tubulin binding"/>
    <property type="evidence" value="ECO:0007669"/>
    <property type="project" value="TreeGrafter"/>
</dbReference>
<dbReference type="GO" id="GO:0045504">
    <property type="term" value="F:dynein heavy chain binding"/>
    <property type="evidence" value="ECO:0007669"/>
    <property type="project" value="TreeGrafter"/>
</dbReference>
<comment type="similarity">
    <text evidence="10">Belongs to the dynein light chain LC1-type family.</text>
</comment>
<dbReference type="InterPro" id="IPR057125">
    <property type="entry name" value="NXF1/2/3/5-like_LRR"/>
</dbReference>
<dbReference type="Gene3D" id="3.80.10.10">
    <property type="entry name" value="Ribonuclease Inhibitor"/>
    <property type="match status" value="1"/>
</dbReference>
<evidence type="ECO:0000256" key="4">
    <source>
        <dbReference type="ARBA" id="ARBA00022701"/>
    </source>
</evidence>
<evidence type="ECO:0000313" key="14">
    <source>
        <dbReference type="Proteomes" id="UP000694388"/>
    </source>
</evidence>
<name>A0A8C4Q6X2_EPTBU</name>
<organism evidence="13 14">
    <name type="scientific">Eptatretus burgeri</name>
    <name type="common">Inshore hagfish</name>
    <dbReference type="NCBI Taxonomy" id="7764"/>
    <lineage>
        <taxon>Eukaryota</taxon>
        <taxon>Metazoa</taxon>
        <taxon>Chordata</taxon>
        <taxon>Craniata</taxon>
        <taxon>Vertebrata</taxon>
        <taxon>Cyclostomata</taxon>
        <taxon>Myxini</taxon>
        <taxon>Myxiniformes</taxon>
        <taxon>Myxinidae</taxon>
        <taxon>Eptatretinae</taxon>
        <taxon>Eptatretus</taxon>
    </lineage>
</organism>
<dbReference type="InterPro" id="IPR001611">
    <property type="entry name" value="Leu-rich_rpt"/>
</dbReference>
<dbReference type="Pfam" id="PF24048">
    <property type="entry name" value="LRR_NXF1-5"/>
    <property type="match status" value="1"/>
</dbReference>
<dbReference type="InterPro" id="IPR032675">
    <property type="entry name" value="LRR_dom_sf"/>
</dbReference>
<feature type="domain" description="NXF1/2/3/5-like leucine-rich repeat" evidence="12">
    <location>
        <begin position="112"/>
        <end position="194"/>
    </location>
</feature>
<dbReference type="PANTHER" id="PTHR15454">
    <property type="entry name" value="NISCHARIN RELATED"/>
    <property type="match status" value="1"/>
</dbReference>
<evidence type="ECO:0000256" key="7">
    <source>
        <dbReference type="ARBA" id="ARBA00023175"/>
    </source>
</evidence>
<evidence type="ECO:0000256" key="6">
    <source>
        <dbReference type="ARBA" id="ARBA00023017"/>
    </source>
</evidence>
<evidence type="ECO:0000256" key="5">
    <source>
        <dbReference type="ARBA" id="ARBA00022737"/>
    </source>
</evidence>